<proteinExistence type="predicted"/>
<keyword evidence="3" id="KW-1185">Reference proteome</keyword>
<evidence type="ECO:0000256" key="1">
    <source>
        <dbReference type="SAM" id="MobiDB-lite"/>
    </source>
</evidence>
<feature type="region of interest" description="Disordered" evidence="1">
    <location>
        <begin position="222"/>
        <end position="424"/>
    </location>
</feature>
<dbReference type="EMBL" id="JBJQOH010000006">
    <property type="protein sequence ID" value="KAL3685655.1"/>
    <property type="molecule type" value="Genomic_DNA"/>
</dbReference>
<dbReference type="Proteomes" id="UP001633002">
    <property type="component" value="Unassembled WGS sequence"/>
</dbReference>
<comment type="caution">
    <text evidence="2">The sequence shown here is derived from an EMBL/GenBank/DDBJ whole genome shotgun (WGS) entry which is preliminary data.</text>
</comment>
<dbReference type="AlphaFoldDB" id="A0ABD3H5S1"/>
<name>A0ABD3H5S1_9MARC</name>
<sequence length="424" mass="47356">MAAQAGAPLHFELYTKDDDVNYIKWKWISRKEAHRVLRGIDDDFRSRIHPQLRRPRPVQVDGREVPLTIDTVGEYFLLLEGNKVLRSARHFEDLSDWVPERSKTAKTWYANDVFIPVWRPIIQLVNVVLLGKQKPLEVTGAFLYILKNKVGHADEDEDLDWVTYFKEKLREKIRAYKKQMHATGKRKVRPMCIDIVVLHILKTCGIVDDEDIDLSSNIPECVQDLTSNSPEGRQDSPDPRDIPSSSSPGRHQDKADPTNIPSSSNPSSSPGRKKQASPTRAIRQHSPESSPRAPSTLSDHATRSGSSSNPDREDTTPSDNEPLVGFGSPMVPYPLDDDEAKEAVAVLTSLATSDPSPTSKGKRPVEHRSSSESEEIRFVRPDCVKRHVVDPVDEVGGPVSQQAESKGHGSLQPYLAGSRPPKLP</sequence>
<feature type="compositionally biased region" description="Polar residues" evidence="1">
    <location>
        <begin position="349"/>
        <end position="359"/>
    </location>
</feature>
<feature type="compositionally biased region" description="Polar residues" evidence="1">
    <location>
        <begin position="287"/>
        <end position="309"/>
    </location>
</feature>
<feature type="compositionally biased region" description="Polar residues" evidence="1">
    <location>
        <begin position="222"/>
        <end position="231"/>
    </location>
</feature>
<gene>
    <name evidence="2" type="ORF">R1sor_003677</name>
</gene>
<feature type="compositionally biased region" description="Basic and acidic residues" evidence="1">
    <location>
        <begin position="363"/>
        <end position="390"/>
    </location>
</feature>
<organism evidence="2 3">
    <name type="scientific">Riccia sorocarpa</name>
    <dbReference type="NCBI Taxonomy" id="122646"/>
    <lineage>
        <taxon>Eukaryota</taxon>
        <taxon>Viridiplantae</taxon>
        <taxon>Streptophyta</taxon>
        <taxon>Embryophyta</taxon>
        <taxon>Marchantiophyta</taxon>
        <taxon>Marchantiopsida</taxon>
        <taxon>Marchantiidae</taxon>
        <taxon>Marchantiales</taxon>
        <taxon>Ricciaceae</taxon>
        <taxon>Riccia</taxon>
    </lineage>
</organism>
<evidence type="ECO:0000313" key="2">
    <source>
        <dbReference type="EMBL" id="KAL3685655.1"/>
    </source>
</evidence>
<reference evidence="2 3" key="1">
    <citation type="submission" date="2024-09" db="EMBL/GenBank/DDBJ databases">
        <title>Chromosome-scale assembly of Riccia sorocarpa.</title>
        <authorList>
            <person name="Paukszto L."/>
        </authorList>
    </citation>
    <scope>NUCLEOTIDE SEQUENCE [LARGE SCALE GENOMIC DNA]</scope>
    <source>
        <strain evidence="2">LP-2024</strain>
        <tissue evidence="2">Aerial parts of the thallus</tissue>
    </source>
</reference>
<protein>
    <submittedName>
        <fullName evidence="2">Uncharacterized protein</fullName>
    </submittedName>
</protein>
<accession>A0ABD3H5S1</accession>
<feature type="compositionally biased region" description="Basic and acidic residues" evidence="1">
    <location>
        <begin position="232"/>
        <end position="241"/>
    </location>
</feature>
<evidence type="ECO:0000313" key="3">
    <source>
        <dbReference type="Proteomes" id="UP001633002"/>
    </source>
</evidence>
<feature type="compositionally biased region" description="Low complexity" evidence="1">
    <location>
        <begin position="261"/>
        <end position="270"/>
    </location>
</feature>